<dbReference type="Pfam" id="PF13452">
    <property type="entry name" value="FAS1_DH_region"/>
    <property type="match status" value="1"/>
</dbReference>
<gene>
    <name evidence="2" type="ORF">ACFOUW_35705</name>
</gene>
<dbReference type="SUPFAM" id="SSF54637">
    <property type="entry name" value="Thioesterase/thiol ester dehydrase-isomerase"/>
    <property type="match status" value="1"/>
</dbReference>
<sequence length="141" mass="14968">MPLADDLVGRTYTSPAPYEVSRAKIAEFAAAVGDPNPAYTHPDNAKVVAPPTFPIVIVMDLLSAMLADLGVPLHKIMHADQKFAYARPIRPGDRLSATLAIETIRSMGGTDLVITRTTVATEDGEQVCTTSATVVHKGEPA</sequence>
<keyword evidence="3" id="KW-1185">Reference proteome</keyword>
<dbReference type="PIRSF" id="PIRSF018072">
    <property type="entry name" value="UCP018072"/>
    <property type="match status" value="1"/>
</dbReference>
<dbReference type="Proteomes" id="UP001595699">
    <property type="component" value="Unassembled WGS sequence"/>
</dbReference>
<dbReference type="InterPro" id="IPR029069">
    <property type="entry name" value="HotDog_dom_sf"/>
</dbReference>
<reference evidence="3" key="1">
    <citation type="journal article" date="2019" name="Int. J. Syst. Evol. Microbiol.">
        <title>The Global Catalogue of Microorganisms (GCM) 10K type strain sequencing project: providing services to taxonomists for standard genome sequencing and annotation.</title>
        <authorList>
            <consortium name="The Broad Institute Genomics Platform"/>
            <consortium name="The Broad Institute Genome Sequencing Center for Infectious Disease"/>
            <person name="Wu L."/>
            <person name="Ma J."/>
        </authorList>
    </citation>
    <scope>NUCLEOTIDE SEQUENCE [LARGE SCALE GENOMIC DNA]</scope>
    <source>
        <strain evidence="3">CGMCC 4.7241</strain>
    </source>
</reference>
<proteinExistence type="predicted"/>
<protein>
    <submittedName>
        <fullName evidence="2">MaoC family dehydratase N-terminal domain-containing protein</fullName>
    </submittedName>
</protein>
<feature type="domain" description="FAS1-like dehydratase" evidence="1">
    <location>
        <begin position="7"/>
        <end position="129"/>
    </location>
</feature>
<organism evidence="2 3">
    <name type="scientific">Tenggerimyces flavus</name>
    <dbReference type="NCBI Taxonomy" id="1708749"/>
    <lineage>
        <taxon>Bacteria</taxon>
        <taxon>Bacillati</taxon>
        <taxon>Actinomycetota</taxon>
        <taxon>Actinomycetes</taxon>
        <taxon>Propionibacteriales</taxon>
        <taxon>Nocardioidaceae</taxon>
        <taxon>Tenggerimyces</taxon>
    </lineage>
</organism>
<dbReference type="InterPro" id="IPR039569">
    <property type="entry name" value="FAS1-like_DH_region"/>
</dbReference>
<dbReference type="InterPro" id="IPR016709">
    <property type="entry name" value="HadA-like"/>
</dbReference>
<dbReference type="EMBL" id="JBHRZH010000050">
    <property type="protein sequence ID" value="MFC3766222.1"/>
    <property type="molecule type" value="Genomic_DNA"/>
</dbReference>
<evidence type="ECO:0000259" key="1">
    <source>
        <dbReference type="Pfam" id="PF13452"/>
    </source>
</evidence>
<accession>A0ABV7YMH5</accession>
<dbReference type="RefSeq" id="WP_205117560.1">
    <property type="nucleotide sequence ID" value="NZ_JAFBCM010000001.1"/>
</dbReference>
<dbReference type="Gene3D" id="3.10.129.10">
    <property type="entry name" value="Hotdog Thioesterase"/>
    <property type="match status" value="1"/>
</dbReference>
<evidence type="ECO:0000313" key="3">
    <source>
        <dbReference type="Proteomes" id="UP001595699"/>
    </source>
</evidence>
<evidence type="ECO:0000313" key="2">
    <source>
        <dbReference type="EMBL" id="MFC3766222.1"/>
    </source>
</evidence>
<name>A0ABV7YMH5_9ACTN</name>
<comment type="caution">
    <text evidence="2">The sequence shown here is derived from an EMBL/GenBank/DDBJ whole genome shotgun (WGS) entry which is preliminary data.</text>
</comment>
<dbReference type="CDD" id="cd03441">
    <property type="entry name" value="R_hydratase_like"/>
    <property type="match status" value="1"/>
</dbReference>